<accession>A0A2M7Z5P9</accession>
<reference evidence="2" key="1">
    <citation type="submission" date="2017-09" db="EMBL/GenBank/DDBJ databases">
        <title>Depth-based differentiation of microbial function through sediment-hosted aquifers and enrichment of novel symbionts in the deep terrestrial subsurface.</title>
        <authorList>
            <person name="Probst A.J."/>
            <person name="Ladd B."/>
            <person name="Jarett J.K."/>
            <person name="Geller-Mcgrath D.E."/>
            <person name="Sieber C.M.K."/>
            <person name="Emerson J.B."/>
            <person name="Anantharaman K."/>
            <person name="Thomas B.C."/>
            <person name="Malmstrom R."/>
            <person name="Stieglmeier M."/>
            <person name="Klingl A."/>
            <person name="Woyke T."/>
            <person name="Ryan C.M."/>
            <person name="Banfield J.F."/>
        </authorList>
    </citation>
    <scope>NUCLEOTIDE SEQUENCE [LARGE SCALE GENOMIC DNA]</scope>
</reference>
<protein>
    <submittedName>
        <fullName evidence="1">Uncharacterized protein</fullName>
    </submittedName>
</protein>
<proteinExistence type="predicted"/>
<gene>
    <name evidence="1" type="ORF">CO145_00320</name>
</gene>
<dbReference type="EMBL" id="PFVR01000008">
    <property type="protein sequence ID" value="PJA84920.1"/>
    <property type="molecule type" value="Genomic_DNA"/>
</dbReference>
<dbReference type="AlphaFoldDB" id="A0A2M7Z5P9"/>
<evidence type="ECO:0000313" key="1">
    <source>
        <dbReference type="EMBL" id="PJA84920.1"/>
    </source>
</evidence>
<sequence>FSEKEKRKIREMKENPQELKLAAVQTMLSLSMRAEPTRENSEEIKRELELAGLNPQIVEYQPPKTKKQRVVKEYMEFHFKVEDVERKISGEEFQELKGKLLNPKTEEDIKKSLLILAHQGTKETIELLEEYLKKAQGELLDWTKLALEECKMFSKAKPGQIVKIFH</sequence>
<organism evidence="1 2">
    <name type="scientific">Candidatus Nealsonbacteria bacterium CG_4_9_14_3_um_filter_37_13</name>
    <dbReference type="NCBI Taxonomy" id="1974695"/>
    <lineage>
        <taxon>Bacteria</taxon>
        <taxon>Candidatus Nealsoniibacteriota</taxon>
    </lineage>
</organism>
<evidence type="ECO:0000313" key="2">
    <source>
        <dbReference type="Proteomes" id="UP000231034"/>
    </source>
</evidence>
<comment type="caution">
    <text evidence="1">The sequence shown here is derived from an EMBL/GenBank/DDBJ whole genome shotgun (WGS) entry which is preliminary data.</text>
</comment>
<name>A0A2M7Z5P9_9BACT</name>
<feature type="non-terminal residue" evidence="1">
    <location>
        <position position="1"/>
    </location>
</feature>
<dbReference type="Proteomes" id="UP000231034">
    <property type="component" value="Unassembled WGS sequence"/>
</dbReference>